<comment type="caution">
    <text evidence="2">The sequence shown here is derived from an EMBL/GenBank/DDBJ whole genome shotgun (WGS) entry which is preliminary data.</text>
</comment>
<feature type="transmembrane region" description="Helical" evidence="1">
    <location>
        <begin position="54"/>
        <end position="79"/>
    </location>
</feature>
<dbReference type="RefSeq" id="WP_201002838.1">
    <property type="nucleotide sequence ID" value="NZ_JAUQOO010000003.1"/>
</dbReference>
<name>A0ABT9CL74_9PSED</name>
<sequence length="138" mass="14908">MKTTPDIPERSPENETSVLGLIKQLAHEVPALINKEIALAKAELRESIQTSRQAIMTIGIGAIMVLGGFIILLQAAVYVLTHFMASWLAALIVAVVAMIVGYLMIMAGNKKLDPASLAPERTASTLQKDKEAIQRKVS</sequence>
<dbReference type="InterPro" id="IPR009937">
    <property type="entry name" value="Phage_holin_3_6"/>
</dbReference>
<dbReference type="Proteomes" id="UP001223016">
    <property type="component" value="Unassembled WGS sequence"/>
</dbReference>
<keyword evidence="1" id="KW-1133">Transmembrane helix</keyword>
<gene>
    <name evidence="2" type="ORF">Q6A51_05530</name>
</gene>
<reference evidence="2 3" key="1">
    <citation type="submission" date="2023-07" db="EMBL/GenBank/DDBJ databases">
        <title>Identification of four novel Pseudomonas species associated with bacterial leaf spot of cucurbits.</title>
        <authorList>
            <person name="Fullem K.R."/>
        </authorList>
    </citation>
    <scope>NUCLEOTIDE SEQUENCE [LARGE SCALE GENOMIC DNA]</scope>
    <source>
        <strain evidence="2 3">KFB 138</strain>
    </source>
</reference>
<keyword evidence="3" id="KW-1185">Reference proteome</keyword>
<keyword evidence="1" id="KW-0812">Transmembrane</keyword>
<evidence type="ECO:0000313" key="3">
    <source>
        <dbReference type="Proteomes" id="UP001223016"/>
    </source>
</evidence>
<keyword evidence="1" id="KW-0472">Membrane</keyword>
<dbReference type="EMBL" id="JAUQOO010000003">
    <property type="protein sequence ID" value="MDO7926231.1"/>
    <property type="molecule type" value="Genomic_DNA"/>
</dbReference>
<protein>
    <submittedName>
        <fullName evidence="2">Phage holin family protein</fullName>
    </submittedName>
</protein>
<evidence type="ECO:0000313" key="2">
    <source>
        <dbReference type="EMBL" id="MDO7926231.1"/>
    </source>
</evidence>
<dbReference type="Pfam" id="PF07332">
    <property type="entry name" value="Phage_holin_3_6"/>
    <property type="match status" value="1"/>
</dbReference>
<feature type="transmembrane region" description="Helical" evidence="1">
    <location>
        <begin position="85"/>
        <end position="105"/>
    </location>
</feature>
<evidence type="ECO:0000256" key="1">
    <source>
        <dbReference type="SAM" id="Phobius"/>
    </source>
</evidence>
<organism evidence="2 3">
    <name type="scientific">Pseudomonas serbiensis</name>
    <dbReference type="NCBI Taxonomy" id="3064350"/>
    <lineage>
        <taxon>Bacteria</taxon>
        <taxon>Pseudomonadati</taxon>
        <taxon>Pseudomonadota</taxon>
        <taxon>Gammaproteobacteria</taxon>
        <taxon>Pseudomonadales</taxon>
        <taxon>Pseudomonadaceae</taxon>
        <taxon>Pseudomonas</taxon>
    </lineage>
</organism>
<accession>A0ABT9CL74</accession>
<proteinExistence type="predicted"/>